<evidence type="ECO:0008006" key="2">
    <source>
        <dbReference type="Google" id="ProtNLM"/>
    </source>
</evidence>
<protein>
    <recommendedName>
        <fullName evidence="2">Tail assembly chaperone</fullName>
    </recommendedName>
</protein>
<proteinExistence type="predicted"/>
<dbReference type="AlphaFoldDB" id="A0A0F9CN66"/>
<reference evidence="1" key="1">
    <citation type="journal article" date="2015" name="Nature">
        <title>Complex archaea that bridge the gap between prokaryotes and eukaryotes.</title>
        <authorList>
            <person name="Spang A."/>
            <person name="Saw J.H."/>
            <person name="Jorgensen S.L."/>
            <person name="Zaremba-Niedzwiedzka K."/>
            <person name="Martijn J."/>
            <person name="Lind A.E."/>
            <person name="van Eijk R."/>
            <person name="Schleper C."/>
            <person name="Guy L."/>
            <person name="Ettema T.J."/>
        </authorList>
    </citation>
    <scope>NUCLEOTIDE SEQUENCE</scope>
</reference>
<gene>
    <name evidence="1" type="ORF">LCGC14_2646340</name>
</gene>
<sequence>FQEFIETKELAKQTAGVTDDNDIPEWEATKLLLTMGIINPVFGEDDADRLGKLSPQTVTTLVESITELAGMEEDEEGKPSFSAGSRTG</sequence>
<accession>A0A0F9CN66</accession>
<organism evidence="1">
    <name type="scientific">marine sediment metagenome</name>
    <dbReference type="NCBI Taxonomy" id="412755"/>
    <lineage>
        <taxon>unclassified sequences</taxon>
        <taxon>metagenomes</taxon>
        <taxon>ecological metagenomes</taxon>
    </lineage>
</organism>
<name>A0A0F9CN66_9ZZZZ</name>
<feature type="non-terminal residue" evidence="1">
    <location>
        <position position="1"/>
    </location>
</feature>
<evidence type="ECO:0000313" key="1">
    <source>
        <dbReference type="EMBL" id="KKK98076.1"/>
    </source>
</evidence>
<comment type="caution">
    <text evidence="1">The sequence shown here is derived from an EMBL/GenBank/DDBJ whole genome shotgun (WGS) entry which is preliminary data.</text>
</comment>
<dbReference type="EMBL" id="LAZR01045772">
    <property type="protein sequence ID" value="KKK98076.1"/>
    <property type="molecule type" value="Genomic_DNA"/>
</dbReference>